<sequence length="448" mass="51574">MLFLLIKNFISSRVVLTGMLIVLLAGLIGIYNGKRHLERLQASIEQTAHFQQEHIGRNIQYHNKDMGLLLYYLRFAYINQVNPVNGLSIGQRDVNSSIQFINIRNLEAQKYDTDLYNPVNLLAGNLDLGFVLVYLFPLLIVAVTYNLLSEEKEGGTWPLLAVQSHSPVRVLLQKLAVRAMAIFALLALLFCIAVPVLSIPINQLLLAVIGLSVFYLLFWFAVCFWVVSWKRSSAGNAASLLTVWVLLTFILPAGINNYITAKYPVPEALATTVEQREGYHAKWDQDKRPTMESFYAHYPQFRKYPLPDKQFSWLWYYAMQQGGDDDAREQVAEMKSKLRQRAAASKRIGLLVPTLHTQLHLNTLGQADLENHLGFLDSTERFHERLRLHFYPSIFEEREARAENWSRFQPEYFTENPDLDRMALYLPLVLITGVLVALCWFNFRRVMN</sequence>
<keyword evidence="1" id="KW-0812">Transmembrane</keyword>
<organism evidence="2 3">
    <name type="scientific">Cnuella takakiae</name>
    <dbReference type="NCBI Taxonomy" id="1302690"/>
    <lineage>
        <taxon>Bacteria</taxon>
        <taxon>Pseudomonadati</taxon>
        <taxon>Bacteroidota</taxon>
        <taxon>Chitinophagia</taxon>
        <taxon>Chitinophagales</taxon>
        <taxon>Chitinophagaceae</taxon>
        <taxon>Cnuella</taxon>
    </lineage>
</organism>
<keyword evidence="1" id="KW-1133">Transmembrane helix</keyword>
<reference evidence="2 3" key="1">
    <citation type="submission" date="2016-11" db="EMBL/GenBank/DDBJ databases">
        <authorList>
            <person name="Jaros S."/>
            <person name="Januszkiewicz K."/>
            <person name="Wedrychowicz H."/>
        </authorList>
    </citation>
    <scope>NUCLEOTIDE SEQUENCE [LARGE SCALE GENOMIC DNA]</scope>
    <source>
        <strain evidence="2 3">DSM 26897</strain>
    </source>
</reference>
<dbReference type="InterPro" id="IPR021913">
    <property type="entry name" value="DUF3526"/>
</dbReference>
<dbReference type="PANTHER" id="PTHR43471:SF1">
    <property type="entry name" value="ABC TRANSPORTER PERMEASE PROTEIN NOSY-RELATED"/>
    <property type="match status" value="1"/>
</dbReference>
<keyword evidence="3" id="KW-1185">Reference proteome</keyword>
<accession>A0A1M4Z7D9</accession>
<dbReference type="AlphaFoldDB" id="A0A1M4Z7D9"/>
<dbReference type="Pfam" id="PF12040">
    <property type="entry name" value="DUF3526"/>
    <property type="match status" value="1"/>
</dbReference>
<feature type="transmembrane region" description="Helical" evidence="1">
    <location>
        <begin position="175"/>
        <end position="198"/>
    </location>
</feature>
<dbReference type="Proteomes" id="UP000184368">
    <property type="component" value="Unassembled WGS sequence"/>
</dbReference>
<dbReference type="PANTHER" id="PTHR43471">
    <property type="entry name" value="ABC TRANSPORTER PERMEASE"/>
    <property type="match status" value="1"/>
</dbReference>
<feature type="transmembrane region" description="Helical" evidence="1">
    <location>
        <begin position="12"/>
        <end position="31"/>
    </location>
</feature>
<name>A0A1M4Z7D9_9BACT</name>
<evidence type="ECO:0000313" key="3">
    <source>
        <dbReference type="Proteomes" id="UP000184368"/>
    </source>
</evidence>
<feature type="transmembrane region" description="Helical" evidence="1">
    <location>
        <begin position="422"/>
        <end position="443"/>
    </location>
</feature>
<dbReference type="STRING" id="1302690.BUE76_22280"/>
<evidence type="ECO:0000256" key="1">
    <source>
        <dbReference type="SAM" id="Phobius"/>
    </source>
</evidence>
<protein>
    <submittedName>
        <fullName evidence="2">ABC-2 type transport system permease protein</fullName>
    </submittedName>
</protein>
<feature type="transmembrane region" description="Helical" evidence="1">
    <location>
        <begin position="204"/>
        <end position="227"/>
    </location>
</feature>
<feature type="transmembrane region" description="Helical" evidence="1">
    <location>
        <begin position="128"/>
        <end position="148"/>
    </location>
</feature>
<dbReference type="OrthoDB" id="6016419at2"/>
<evidence type="ECO:0000313" key="2">
    <source>
        <dbReference type="EMBL" id="SHF13868.1"/>
    </source>
</evidence>
<keyword evidence="1" id="KW-0472">Membrane</keyword>
<feature type="transmembrane region" description="Helical" evidence="1">
    <location>
        <begin position="239"/>
        <end position="259"/>
    </location>
</feature>
<dbReference type="EMBL" id="FQUO01000005">
    <property type="protein sequence ID" value="SHF13868.1"/>
    <property type="molecule type" value="Genomic_DNA"/>
</dbReference>
<proteinExistence type="predicted"/>
<dbReference type="RefSeq" id="WP_073041812.1">
    <property type="nucleotide sequence ID" value="NZ_FQUO01000005.1"/>
</dbReference>
<gene>
    <name evidence="2" type="ORF">SAMN05444008_105114</name>
</gene>